<proteinExistence type="inferred from homology"/>
<dbReference type="CDD" id="cd07012">
    <property type="entry name" value="PBP2_Bug_TTT"/>
    <property type="match status" value="1"/>
</dbReference>
<dbReference type="InterPro" id="IPR042100">
    <property type="entry name" value="Bug_dom1"/>
</dbReference>
<dbReference type="Pfam" id="PF03401">
    <property type="entry name" value="TctC"/>
    <property type="match status" value="1"/>
</dbReference>
<comment type="similarity">
    <text evidence="1">Belongs to the UPF0065 (bug) family.</text>
</comment>
<comment type="caution">
    <text evidence="2">The sequence shown here is derived from an EMBL/GenBank/DDBJ whole genome shotgun (WGS) entry which is preliminary data.</text>
</comment>
<dbReference type="PANTHER" id="PTHR42928:SF5">
    <property type="entry name" value="BLR1237 PROTEIN"/>
    <property type="match status" value="1"/>
</dbReference>
<dbReference type="Proteomes" id="UP001597314">
    <property type="component" value="Unassembled WGS sequence"/>
</dbReference>
<evidence type="ECO:0000313" key="3">
    <source>
        <dbReference type="Proteomes" id="UP001597314"/>
    </source>
</evidence>
<dbReference type="Gene3D" id="3.40.190.150">
    <property type="entry name" value="Bordetella uptake gene, domain 1"/>
    <property type="match status" value="1"/>
</dbReference>
<reference evidence="3" key="1">
    <citation type="journal article" date="2019" name="Int. J. Syst. Evol. Microbiol.">
        <title>The Global Catalogue of Microorganisms (GCM) 10K type strain sequencing project: providing services to taxonomists for standard genome sequencing and annotation.</title>
        <authorList>
            <consortium name="The Broad Institute Genomics Platform"/>
            <consortium name="The Broad Institute Genome Sequencing Center for Infectious Disease"/>
            <person name="Wu L."/>
            <person name="Ma J."/>
        </authorList>
    </citation>
    <scope>NUCLEOTIDE SEQUENCE [LARGE SCALE GENOMIC DNA]</scope>
    <source>
        <strain evidence="3">CGMCC 1.6774</strain>
    </source>
</reference>
<gene>
    <name evidence="2" type="ORF">ACFSOX_06750</name>
</gene>
<evidence type="ECO:0000256" key="1">
    <source>
        <dbReference type="ARBA" id="ARBA00006987"/>
    </source>
</evidence>
<keyword evidence="3" id="KW-1185">Reference proteome</keyword>
<evidence type="ECO:0000313" key="2">
    <source>
        <dbReference type="EMBL" id="MFD2181846.1"/>
    </source>
</evidence>
<sequence>MIGVAVALTWPLVGADDGEAVEAWPTRPITLIVPYPTGGANDMLGRLIGQKLADRLKQQIIVDNRPGAGTLIGASQAARAVPNGYTLFLGGFASNAVTPLLVKTDFHPVDDFAPIGLIGTAPVVAITHDGSPYRTLTDLIEAARANPGRLTYGSSGNGSPLHMAGVSFCLKNKLDMVHVPYKGGSAHILDLMAGRLDVIFDSTTNATPLITGGKVRPIAISAKRRNPDFPDVPTFAELGVADLDVNGWYALFAPRRTPTSILATLSDALQEALAAPDVIERLRSVGVTPGTGTRRELADYTAREHAKYRNLVRDGRIKAD</sequence>
<organism evidence="2 3">
    <name type="scientific">Rhodoplanes azumiensis</name>
    <dbReference type="NCBI Taxonomy" id="1897628"/>
    <lineage>
        <taxon>Bacteria</taxon>
        <taxon>Pseudomonadati</taxon>
        <taxon>Pseudomonadota</taxon>
        <taxon>Alphaproteobacteria</taxon>
        <taxon>Hyphomicrobiales</taxon>
        <taxon>Nitrobacteraceae</taxon>
        <taxon>Rhodoplanes</taxon>
    </lineage>
</organism>
<dbReference type="Gene3D" id="3.40.190.10">
    <property type="entry name" value="Periplasmic binding protein-like II"/>
    <property type="match status" value="1"/>
</dbReference>
<protein>
    <submittedName>
        <fullName evidence="2">Bug family tripartite tricarboxylate transporter substrate binding protein</fullName>
    </submittedName>
</protein>
<accession>A0ABW5AGP6</accession>
<dbReference type="RefSeq" id="WP_378477032.1">
    <property type="nucleotide sequence ID" value="NZ_JBHUIW010000005.1"/>
</dbReference>
<dbReference type="PANTHER" id="PTHR42928">
    <property type="entry name" value="TRICARBOXYLATE-BINDING PROTEIN"/>
    <property type="match status" value="1"/>
</dbReference>
<dbReference type="EMBL" id="JBHUIW010000005">
    <property type="protein sequence ID" value="MFD2181846.1"/>
    <property type="molecule type" value="Genomic_DNA"/>
</dbReference>
<dbReference type="SUPFAM" id="SSF53850">
    <property type="entry name" value="Periplasmic binding protein-like II"/>
    <property type="match status" value="1"/>
</dbReference>
<dbReference type="InterPro" id="IPR005064">
    <property type="entry name" value="BUG"/>
</dbReference>
<dbReference type="PIRSF" id="PIRSF017082">
    <property type="entry name" value="YflP"/>
    <property type="match status" value="1"/>
</dbReference>
<name>A0ABW5AGP6_9BRAD</name>